<evidence type="ECO:0000313" key="2">
    <source>
        <dbReference type="Proteomes" id="UP001255601"/>
    </source>
</evidence>
<dbReference type="Proteomes" id="UP001255601">
    <property type="component" value="Unassembled WGS sequence"/>
</dbReference>
<proteinExistence type="predicted"/>
<protein>
    <recommendedName>
        <fullName evidence="3">DUF2946 domain-containing protein</fullName>
    </recommendedName>
</protein>
<dbReference type="AlphaFoldDB" id="A0AAJ2ERX6"/>
<dbReference type="EMBL" id="JAVIZC010000003">
    <property type="protein sequence ID" value="MDR6102294.1"/>
    <property type="molecule type" value="Genomic_DNA"/>
</dbReference>
<organism evidence="1 2">
    <name type="scientific">Agrobacterium larrymoorei</name>
    <dbReference type="NCBI Taxonomy" id="160699"/>
    <lineage>
        <taxon>Bacteria</taxon>
        <taxon>Pseudomonadati</taxon>
        <taxon>Pseudomonadota</taxon>
        <taxon>Alphaproteobacteria</taxon>
        <taxon>Hyphomicrobiales</taxon>
        <taxon>Rhizobiaceae</taxon>
        <taxon>Rhizobium/Agrobacterium group</taxon>
        <taxon>Agrobacterium</taxon>
    </lineage>
</organism>
<comment type="caution">
    <text evidence="1">The sequence shown here is derived from an EMBL/GenBank/DDBJ whole genome shotgun (WGS) entry which is preliminary data.</text>
</comment>
<gene>
    <name evidence="1" type="ORF">QE369_002491</name>
</gene>
<sequence length="135" mass="14658">MRVFESNRAKTIESVLRIVCAVLMLSLGFAHKPVQAAPVAALDEAYRLPDGTFAEICSGHLSQNQSQHGKHKGGAILFCEACLLASSILLPTPLADDCLNPNPASLENALLRQQETVKRSDLRTNRARGPPYSTF</sequence>
<reference evidence="1" key="1">
    <citation type="submission" date="2023-08" db="EMBL/GenBank/DDBJ databases">
        <title>Functional and genomic diversity of the sorghum phyllosphere microbiome.</title>
        <authorList>
            <person name="Shade A."/>
        </authorList>
    </citation>
    <scope>NUCLEOTIDE SEQUENCE</scope>
    <source>
        <strain evidence="1">SORGH_AS_0974</strain>
    </source>
</reference>
<accession>A0AAJ2ERX6</accession>
<evidence type="ECO:0008006" key="3">
    <source>
        <dbReference type="Google" id="ProtNLM"/>
    </source>
</evidence>
<name>A0AAJ2ERX6_9HYPH</name>
<dbReference type="RefSeq" id="WP_309771047.1">
    <property type="nucleotide sequence ID" value="NZ_JAVIZC010000003.1"/>
</dbReference>
<evidence type="ECO:0000313" key="1">
    <source>
        <dbReference type="EMBL" id="MDR6102294.1"/>
    </source>
</evidence>